<dbReference type="Proteomes" id="UP000422569">
    <property type="component" value="Plasmid unnamed2"/>
</dbReference>
<dbReference type="AlphaFoldDB" id="A0A6B8MEM2"/>
<evidence type="ECO:0000256" key="1">
    <source>
        <dbReference type="SAM" id="SignalP"/>
    </source>
</evidence>
<gene>
    <name evidence="2" type="ORF">F7D14_21720</name>
</gene>
<proteinExistence type="predicted"/>
<evidence type="ECO:0000313" key="3">
    <source>
        <dbReference type="Proteomes" id="UP000422569"/>
    </source>
</evidence>
<feature type="signal peptide" evidence="1">
    <location>
        <begin position="1"/>
        <end position="20"/>
    </location>
</feature>
<keyword evidence="3" id="KW-1185">Reference proteome</keyword>
<evidence type="ECO:0008006" key="4">
    <source>
        <dbReference type="Google" id="ProtNLM"/>
    </source>
</evidence>
<reference evidence="2 3" key="1">
    <citation type="submission" date="2019-09" db="EMBL/GenBank/DDBJ databases">
        <title>Isolation and complete genome sequencing of Methylocystis species.</title>
        <authorList>
            <person name="Rumah B.L."/>
            <person name="Stead C.E."/>
            <person name="Stevens B.C."/>
            <person name="Minton N.P."/>
            <person name="Grosse-Honebrink A."/>
            <person name="Zhang Y."/>
        </authorList>
    </citation>
    <scope>NUCLEOTIDE SEQUENCE [LARGE SCALE GENOMIC DNA]</scope>
    <source>
        <strain evidence="2 3">BRCS2</strain>
        <plasmid evidence="2 3">unnamed2</plasmid>
    </source>
</reference>
<organism evidence="2 3">
    <name type="scientific">Methylocystis parvus</name>
    <dbReference type="NCBI Taxonomy" id="134"/>
    <lineage>
        <taxon>Bacteria</taxon>
        <taxon>Pseudomonadati</taxon>
        <taxon>Pseudomonadota</taxon>
        <taxon>Alphaproteobacteria</taxon>
        <taxon>Hyphomicrobiales</taxon>
        <taxon>Methylocystaceae</taxon>
        <taxon>Methylocystis</taxon>
    </lineage>
</organism>
<dbReference type="RefSeq" id="WP_016920696.1">
    <property type="nucleotide sequence ID" value="NZ_CP044333.1"/>
</dbReference>
<dbReference type="GeneID" id="42571090"/>
<protein>
    <recommendedName>
        <fullName evidence="4">VCBS repeat-containing protein</fullName>
    </recommendedName>
</protein>
<name>A0A6B8MEM2_9HYPH</name>
<feature type="chain" id="PRO_5025486702" description="VCBS repeat-containing protein" evidence="1">
    <location>
        <begin position="21"/>
        <end position="187"/>
    </location>
</feature>
<keyword evidence="1" id="KW-0732">Signal</keyword>
<geneLocation type="plasmid" evidence="2">
    <name>unnamed2</name>
</geneLocation>
<dbReference type="KEGG" id="mpar:F7D14_21720"/>
<dbReference type="EMBL" id="CP044333">
    <property type="protein sequence ID" value="QGN00183.1"/>
    <property type="molecule type" value="Genomic_DNA"/>
</dbReference>
<sequence>MRIAICAAILASAASAGSKAADYLVAEEIAGACDGKKGQIDPDAVMERDLTGDGKADLIISHDGIKCPGGARSGFCGMQVCTVNIYVRRGPLLKLSHERLGARVRVNTSPVPTITMYAHGGSQGSIRWNGSAFIPFCPAGKDQAGTAEGGEQRLQMRLAPANLVNDAQASHAGVSMVPHSLDRHQTR</sequence>
<accession>A0A6B8MEM2</accession>
<evidence type="ECO:0000313" key="2">
    <source>
        <dbReference type="EMBL" id="QGN00183.1"/>
    </source>
</evidence>
<keyword evidence="2" id="KW-0614">Plasmid</keyword>